<comment type="similarity">
    <text evidence="1">Belongs to the DnaB/DnaD family.</text>
</comment>
<name>A0AAW9MVJ2_9FIRM</name>
<dbReference type="RefSeq" id="WP_324618594.1">
    <property type="nucleotide sequence ID" value="NZ_JAYKOT010000001.1"/>
</dbReference>
<reference evidence="3 4" key="1">
    <citation type="submission" date="2024-01" db="EMBL/GenBank/DDBJ databases">
        <title>Complete genome sequence of Citroniella saccharovorans strain M6.X9, isolated from human fecal sample.</title>
        <authorList>
            <person name="Cheng G."/>
            <person name="Westerholm M."/>
            <person name="Schnurer A."/>
        </authorList>
    </citation>
    <scope>NUCLEOTIDE SEQUENCE [LARGE SCALE GENOMIC DNA]</scope>
    <source>
        <strain evidence="3 4">DSM 29873</strain>
    </source>
</reference>
<dbReference type="AlphaFoldDB" id="A0AAW9MVJ2"/>
<dbReference type="Proteomes" id="UP001357733">
    <property type="component" value="Unassembled WGS sequence"/>
</dbReference>
<feature type="domain" description="DnaB/C C-terminal" evidence="2">
    <location>
        <begin position="134"/>
        <end position="207"/>
    </location>
</feature>
<sequence>MRLSISEYEVDISETPIENMFINQFLPVASGDDVKVYIYLYKLARENREIDLEKISEELNISSLDLHNSLYYWINLGLISMKDEGFEFVSIRELFLGVKKVNQAINDPYPNTKEDLQSSEAENIDINESNTLMFREIERLLDTKLLPNEIEKINSHLDEFKQDRDLIVTAFKYLGDEVGKKNVNYTIAALRNWAIDGVLTVKDFEEKIIGSEKKSSTT</sequence>
<gene>
    <name evidence="3" type="ORF">VLK81_00370</name>
</gene>
<protein>
    <submittedName>
        <fullName evidence="3">DnaD domain protein</fullName>
    </submittedName>
</protein>
<evidence type="ECO:0000313" key="3">
    <source>
        <dbReference type="EMBL" id="MEB3428510.1"/>
    </source>
</evidence>
<dbReference type="Pfam" id="PF07261">
    <property type="entry name" value="DnaB_2"/>
    <property type="match status" value="1"/>
</dbReference>
<dbReference type="InterPro" id="IPR006343">
    <property type="entry name" value="DnaB/C_C"/>
</dbReference>
<organism evidence="3 4">
    <name type="scientific">Citroniella saccharovorans</name>
    <dbReference type="NCBI Taxonomy" id="2053367"/>
    <lineage>
        <taxon>Bacteria</taxon>
        <taxon>Bacillati</taxon>
        <taxon>Bacillota</taxon>
        <taxon>Tissierellia</taxon>
        <taxon>Tissierellales</taxon>
        <taxon>Peptoniphilaceae</taxon>
        <taxon>Citroniella</taxon>
    </lineage>
</organism>
<dbReference type="NCBIfam" id="TIGR01446">
    <property type="entry name" value="DnaD_dom"/>
    <property type="match status" value="1"/>
</dbReference>
<keyword evidence="4" id="KW-1185">Reference proteome</keyword>
<dbReference type="InterPro" id="IPR034829">
    <property type="entry name" value="DnaD-like_sf"/>
</dbReference>
<dbReference type="SUPFAM" id="SSF158499">
    <property type="entry name" value="DnaD domain-like"/>
    <property type="match status" value="1"/>
</dbReference>
<accession>A0AAW9MVJ2</accession>
<proteinExistence type="inferred from homology"/>
<evidence type="ECO:0000256" key="1">
    <source>
        <dbReference type="ARBA" id="ARBA00093462"/>
    </source>
</evidence>
<dbReference type="EMBL" id="JAYKOT010000001">
    <property type="protein sequence ID" value="MEB3428510.1"/>
    <property type="molecule type" value="Genomic_DNA"/>
</dbReference>
<evidence type="ECO:0000313" key="4">
    <source>
        <dbReference type="Proteomes" id="UP001357733"/>
    </source>
</evidence>
<evidence type="ECO:0000259" key="2">
    <source>
        <dbReference type="Pfam" id="PF07261"/>
    </source>
</evidence>
<dbReference type="Gene3D" id="1.10.10.630">
    <property type="entry name" value="DnaD domain-like"/>
    <property type="match status" value="1"/>
</dbReference>
<comment type="caution">
    <text evidence="3">The sequence shown here is derived from an EMBL/GenBank/DDBJ whole genome shotgun (WGS) entry which is preliminary data.</text>
</comment>